<evidence type="ECO:0000256" key="4">
    <source>
        <dbReference type="ARBA" id="ARBA00022737"/>
    </source>
</evidence>
<comment type="subcellular location">
    <subcellularLocation>
        <location evidence="2">Cytoplasm</location>
    </subcellularLocation>
    <subcellularLocation>
        <location evidence="1">Nucleus</location>
    </subcellularLocation>
</comment>
<dbReference type="GO" id="GO:0005773">
    <property type="term" value="C:vacuole"/>
    <property type="evidence" value="ECO:0007669"/>
    <property type="project" value="GOC"/>
</dbReference>
<protein>
    <submittedName>
        <fullName evidence="7">LADA_0H07756g1_1</fullName>
    </submittedName>
</protein>
<dbReference type="GO" id="GO:0034657">
    <property type="term" value="C:GID complex"/>
    <property type="evidence" value="ECO:0007669"/>
    <property type="project" value="EnsemblFungi"/>
</dbReference>
<evidence type="ECO:0000256" key="3">
    <source>
        <dbReference type="ARBA" id="ARBA00022490"/>
    </source>
</evidence>
<dbReference type="PANTHER" id="PTHR15651:SF7">
    <property type="entry name" value="ARMADILLO REPEAT-CONTAINING PROTEIN 8"/>
    <property type="match status" value="1"/>
</dbReference>
<dbReference type="EMBL" id="LT598461">
    <property type="protein sequence ID" value="SCU97702.1"/>
    <property type="molecule type" value="Genomic_DNA"/>
</dbReference>
<dbReference type="SUPFAM" id="SSF48371">
    <property type="entry name" value="ARM repeat"/>
    <property type="match status" value="1"/>
</dbReference>
<dbReference type="InterPro" id="IPR038739">
    <property type="entry name" value="ARMC8/Vid28"/>
</dbReference>
<dbReference type="Proteomes" id="UP000190274">
    <property type="component" value="Chromosome H"/>
</dbReference>
<feature type="compositionally biased region" description="Basic and acidic residues" evidence="6">
    <location>
        <begin position="855"/>
        <end position="869"/>
    </location>
</feature>
<feature type="compositionally biased region" description="Acidic residues" evidence="6">
    <location>
        <begin position="814"/>
        <end position="854"/>
    </location>
</feature>
<evidence type="ECO:0000313" key="7">
    <source>
        <dbReference type="EMBL" id="SCU97702.1"/>
    </source>
</evidence>
<organism evidence="7 8">
    <name type="scientific">Lachancea dasiensis</name>
    <dbReference type="NCBI Taxonomy" id="1072105"/>
    <lineage>
        <taxon>Eukaryota</taxon>
        <taxon>Fungi</taxon>
        <taxon>Dikarya</taxon>
        <taxon>Ascomycota</taxon>
        <taxon>Saccharomycotina</taxon>
        <taxon>Saccharomycetes</taxon>
        <taxon>Saccharomycetales</taxon>
        <taxon>Saccharomycetaceae</taxon>
        <taxon>Lachancea</taxon>
    </lineage>
</organism>
<dbReference type="Gene3D" id="1.25.10.10">
    <property type="entry name" value="Leucine-rich Repeat Variant"/>
    <property type="match status" value="1"/>
</dbReference>
<evidence type="ECO:0000256" key="6">
    <source>
        <dbReference type="SAM" id="MobiDB-lite"/>
    </source>
</evidence>
<name>A0A1G4K269_9SACH</name>
<evidence type="ECO:0000256" key="1">
    <source>
        <dbReference type="ARBA" id="ARBA00004123"/>
    </source>
</evidence>
<dbReference type="GO" id="GO:0045721">
    <property type="term" value="P:negative regulation of gluconeogenesis"/>
    <property type="evidence" value="ECO:0007669"/>
    <property type="project" value="EnsemblFungi"/>
</dbReference>
<dbReference type="AlphaFoldDB" id="A0A1G4K269"/>
<dbReference type="InterPro" id="IPR011989">
    <property type="entry name" value="ARM-like"/>
</dbReference>
<proteinExistence type="predicted"/>
<dbReference type="PANTHER" id="PTHR15651">
    <property type="entry name" value="ARMADILLO REPEAT-CONTAINING PROTEIN 8"/>
    <property type="match status" value="1"/>
</dbReference>
<dbReference type="InterPro" id="IPR016024">
    <property type="entry name" value="ARM-type_fold"/>
</dbReference>
<dbReference type="GO" id="GO:0007039">
    <property type="term" value="P:protein catabolic process in the vacuole"/>
    <property type="evidence" value="ECO:0007669"/>
    <property type="project" value="EnsemblFungi"/>
</dbReference>
<keyword evidence="8" id="KW-1185">Reference proteome</keyword>
<sequence>MPYYQNRPCSELFEDIFRLKGSLIGDDLAKWRLLREQYELVEEVMDKAFSPFLEDNKSKGPSLNNEALDLVQILLNLRQTTKEGWGSIYETFVHSVVAGIRFSTSDSPLTILKKAQVLNTCFDSYDNCLRANSTLQVELSTTLARNVEKQNMNQKMDKQKPILTEILSCILKLPVLEPNPNVIAATTTLLLELFQKYRSQIKFKYIISHSNHGKSSPSYDPFSACESHKQRSRSLLTSPSATEIRDPYDMSLCYLSVNVYLKMLTVCDGTARKNAILWNDANFNTFMASFLKSDCLGLRCCSIQFMVFPYLYESEMKAMERSWLVWLPHLCETLNYDDLPWWFDPLDTLTSLIDHFNENSQFSNPVSEFLSETNLMNSVIRLLARCLSLDNRDPEPLKITTKLVKLCASLTAFSELTRKRLFTNRVLLHHAESGLECHLQLIDSFISHKERYSIPLSGKDIPPLFDSECTFAWVMLLKSFSRSVTALRTFLKRNRLAELLLDLVKKIFYLTEDKALRGSQLVNAEIKVMSAALGILSNFVVEFSNLQAFIVENGIITIVDKILKSPLFNDQAAVLTEPVSKEVMPTYTAEVQTNSLWVLRHLMYNSHNDEKLELLSVISMETILQFVNNSNWLVQEQCFQLLRNLTCNSRKVVNILLENFEDVKQSGSSARRLGHANSTYLFEFLAHKLKMLDPADSNQAKAFEGVLYIIVNITAINENKRQLVIQQDELLWFIKEVLENDASLESGYTKGDIQVACLWILTNLIWASTTQNFLFRATEPHPIMDSADAAEGGSLHNREEYADKAPIEGAGPLDEGDFDDDEMSDTYRDDEEDSQEVDDEVNDEEEEEEEGYEEDQSRPPANDHEHTNHENYHTSVNEAHNVGISGEFVRPKSLDAPAKLKLFAAQRCSKLVNMGMYDLVKSKALENNVAVREQAKLLLFHMDLLRKGI</sequence>
<evidence type="ECO:0000313" key="8">
    <source>
        <dbReference type="Proteomes" id="UP000190274"/>
    </source>
</evidence>
<evidence type="ECO:0000256" key="2">
    <source>
        <dbReference type="ARBA" id="ARBA00004496"/>
    </source>
</evidence>
<reference evidence="7 8" key="1">
    <citation type="submission" date="2016-03" db="EMBL/GenBank/DDBJ databases">
        <authorList>
            <person name="Devillers H."/>
        </authorList>
    </citation>
    <scope>NUCLEOTIDE SEQUENCE [LARGE SCALE GENOMIC DNA]</scope>
    <source>
        <strain evidence="7">CBS 10888</strain>
    </source>
</reference>
<keyword evidence="5" id="KW-0539">Nucleus</keyword>
<keyword evidence="3" id="KW-0963">Cytoplasm</keyword>
<dbReference type="GO" id="GO:0005634">
    <property type="term" value="C:nucleus"/>
    <property type="evidence" value="ECO:0007669"/>
    <property type="project" value="UniProtKB-SubCell"/>
</dbReference>
<dbReference type="GO" id="GO:0043161">
    <property type="term" value="P:proteasome-mediated ubiquitin-dependent protein catabolic process"/>
    <property type="evidence" value="ECO:0007669"/>
    <property type="project" value="EnsemblFungi"/>
</dbReference>
<keyword evidence="4" id="KW-0677">Repeat</keyword>
<feature type="region of interest" description="Disordered" evidence="6">
    <location>
        <begin position="803"/>
        <end position="869"/>
    </location>
</feature>
<gene>
    <name evidence="7" type="ORF">LADA_0H07756G</name>
</gene>
<evidence type="ECO:0000256" key="5">
    <source>
        <dbReference type="ARBA" id="ARBA00023242"/>
    </source>
</evidence>
<dbReference type="STRING" id="1266660.A0A1G4K269"/>
<accession>A0A1G4K269</accession>
<dbReference type="OrthoDB" id="5559898at2759"/>